<dbReference type="Gene3D" id="3.30.1330.40">
    <property type="entry name" value="RutC-like"/>
    <property type="match status" value="1"/>
</dbReference>
<gene>
    <name evidence="1" type="ORF">ACFPFW_17680</name>
</gene>
<dbReference type="Proteomes" id="UP001595796">
    <property type="component" value="Unassembled WGS sequence"/>
</dbReference>
<reference evidence="2" key="1">
    <citation type="journal article" date="2019" name="Int. J. Syst. Evol. Microbiol.">
        <title>The Global Catalogue of Microorganisms (GCM) 10K type strain sequencing project: providing services to taxonomists for standard genome sequencing and annotation.</title>
        <authorList>
            <consortium name="The Broad Institute Genomics Platform"/>
            <consortium name="The Broad Institute Genome Sequencing Center for Infectious Disease"/>
            <person name="Wu L."/>
            <person name="Ma J."/>
        </authorList>
    </citation>
    <scope>NUCLEOTIDE SEQUENCE [LARGE SCALE GENOMIC DNA]</scope>
    <source>
        <strain evidence="2">CGMCC 1.16444</strain>
    </source>
</reference>
<protein>
    <submittedName>
        <fullName evidence="1">RidA family protein</fullName>
    </submittedName>
</protein>
<accession>A0ABV9Z5K9</accession>
<dbReference type="RefSeq" id="WP_114957832.1">
    <property type="nucleotide sequence ID" value="NZ_JBHSJF010000008.1"/>
</dbReference>
<dbReference type="PANTHER" id="PTHR43857:SF1">
    <property type="entry name" value="YJGH FAMILY PROTEIN"/>
    <property type="match status" value="1"/>
</dbReference>
<name>A0ABV9Z5K9_9HYPH</name>
<dbReference type="Pfam" id="PF01042">
    <property type="entry name" value="Ribonuc_L-PSP"/>
    <property type="match status" value="1"/>
</dbReference>
<evidence type="ECO:0000313" key="1">
    <source>
        <dbReference type="EMBL" id="MFC5069849.1"/>
    </source>
</evidence>
<evidence type="ECO:0000313" key="2">
    <source>
        <dbReference type="Proteomes" id="UP001595796"/>
    </source>
</evidence>
<dbReference type="InterPro" id="IPR006175">
    <property type="entry name" value="YjgF/YER057c/UK114"/>
</dbReference>
<dbReference type="PANTHER" id="PTHR43857">
    <property type="entry name" value="BLR7761 PROTEIN"/>
    <property type="match status" value="1"/>
</dbReference>
<organism evidence="1 2">
    <name type="scientific">Flaviflagellibacter deserti</name>
    <dbReference type="NCBI Taxonomy" id="2267266"/>
    <lineage>
        <taxon>Bacteria</taxon>
        <taxon>Pseudomonadati</taxon>
        <taxon>Pseudomonadota</taxon>
        <taxon>Alphaproteobacteria</taxon>
        <taxon>Hyphomicrobiales</taxon>
        <taxon>Flaviflagellibacter</taxon>
    </lineage>
</organism>
<dbReference type="SUPFAM" id="SSF55298">
    <property type="entry name" value="YjgF-like"/>
    <property type="match status" value="1"/>
</dbReference>
<dbReference type="EMBL" id="JBHSJF010000008">
    <property type="protein sequence ID" value="MFC5069849.1"/>
    <property type="molecule type" value="Genomic_DNA"/>
</dbReference>
<keyword evidence="2" id="KW-1185">Reference proteome</keyword>
<sequence>MTRRLISSGSDFEKIAGYSRAVVQGDWVFVAGTTGYDPVTKAMPESVEEQVRNCFATIDKALREAGSSLADAVRTQYFVTSREDAEKAFPVIGEFLGDIRPAAGIYVVSGLYRPEMKIEIELTALKRA</sequence>
<dbReference type="CDD" id="cd06154">
    <property type="entry name" value="YjgF_YER057c_UK114_like_6"/>
    <property type="match status" value="1"/>
</dbReference>
<comment type="caution">
    <text evidence="1">The sequence shown here is derived from an EMBL/GenBank/DDBJ whole genome shotgun (WGS) entry which is preliminary data.</text>
</comment>
<proteinExistence type="predicted"/>
<dbReference type="InterPro" id="IPR035959">
    <property type="entry name" value="RutC-like_sf"/>
</dbReference>